<keyword evidence="3" id="KW-1185">Reference proteome</keyword>
<evidence type="ECO:0000256" key="1">
    <source>
        <dbReference type="SAM" id="Coils"/>
    </source>
</evidence>
<comment type="caution">
    <text evidence="2">The sequence shown here is derived from an EMBL/GenBank/DDBJ whole genome shotgun (WGS) entry which is preliminary data.</text>
</comment>
<reference evidence="2 3" key="1">
    <citation type="submission" date="2007-03" db="EMBL/GenBank/DDBJ databases">
        <authorList>
            <person name="Stal L."/>
            <person name="Ferriera S."/>
            <person name="Johnson J."/>
            <person name="Kravitz S."/>
            <person name="Beeson K."/>
            <person name="Sutton G."/>
            <person name="Rogers Y.-H."/>
            <person name="Friedman R."/>
            <person name="Frazier M."/>
            <person name="Venter J.C."/>
        </authorList>
    </citation>
    <scope>NUCLEOTIDE SEQUENCE [LARGE SCALE GENOMIC DNA]</scope>
    <source>
        <strain evidence="2 3">CCY0110</strain>
    </source>
</reference>
<dbReference type="EMBL" id="AAXW01000088">
    <property type="protein sequence ID" value="EAZ88358.1"/>
    <property type="molecule type" value="Genomic_DNA"/>
</dbReference>
<dbReference type="Proteomes" id="UP000003781">
    <property type="component" value="Unassembled WGS sequence"/>
</dbReference>
<dbReference type="eggNOG" id="ENOG503290K">
    <property type="taxonomic scope" value="Bacteria"/>
</dbReference>
<organism evidence="2 3">
    <name type="scientific">Crocosphaera chwakensis CCY0110</name>
    <dbReference type="NCBI Taxonomy" id="391612"/>
    <lineage>
        <taxon>Bacteria</taxon>
        <taxon>Bacillati</taxon>
        <taxon>Cyanobacteriota</taxon>
        <taxon>Cyanophyceae</taxon>
        <taxon>Oscillatoriophycideae</taxon>
        <taxon>Chroococcales</taxon>
        <taxon>Aphanothecaceae</taxon>
        <taxon>Crocosphaera</taxon>
        <taxon>Crocosphaera chwakensis</taxon>
    </lineage>
</organism>
<evidence type="ECO:0000313" key="3">
    <source>
        <dbReference type="Proteomes" id="UP000003781"/>
    </source>
</evidence>
<dbReference type="OrthoDB" id="431347at2"/>
<accession>A3IYU7</accession>
<proteinExistence type="predicted"/>
<sequence length="287" mass="34044">MLQIYFDLYRHEGQRFEKDLSQFTNDKEINRYCTEAGGKNYVYSCINLYQLLNQLSEDVKKKLFTLPLRVVKENLLSIVSKLSVENVSQWCDDLGAYAQHQFEEKGKKILTPNIVKKLASKFLPSTEPSKSSLKLHEPVFEEDFKVVQKIKKYGFTPEILEQFKAEVRAGIEGEIFTESLFPFLKQRNLNPLLILSPNDRIRWEFEQKLEEKDKEIEQKLEEKDKEIEQVRSHLELKIEQRDQRITELQQQNQSQQTEIEELKQQNQQILEEMKEFRQFMETSKAAA</sequence>
<evidence type="ECO:0000313" key="2">
    <source>
        <dbReference type="EMBL" id="EAZ88358.1"/>
    </source>
</evidence>
<keyword evidence="1" id="KW-0175">Coiled coil</keyword>
<protein>
    <submittedName>
        <fullName evidence="2">Uncharacterized protein</fullName>
    </submittedName>
</protein>
<name>A3IYU7_9CHRO</name>
<feature type="coiled-coil region" evidence="1">
    <location>
        <begin position="202"/>
        <end position="279"/>
    </location>
</feature>
<dbReference type="AlphaFoldDB" id="A3IYU7"/>
<gene>
    <name evidence="2" type="ORF">CY0110_31100</name>
</gene>
<dbReference type="RefSeq" id="WP_008278563.1">
    <property type="nucleotide sequence ID" value="NZ_AAXW01000088.1"/>
</dbReference>